<keyword evidence="2" id="KW-1185">Reference proteome</keyword>
<dbReference type="EMBL" id="JASFAG010000001">
    <property type="protein sequence ID" value="MDX9676311.1"/>
    <property type="molecule type" value="Genomic_DNA"/>
</dbReference>
<accession>A0ABU5BII6</accession>
<dbReference type="Proteomes" id="UP001287024">
    <property type="component" value="Unassembled WGS sequence"/>
</dbReference>
<gene>
    <name evidence="1" type="ORF">QMK45_10225</name>
</gene>
<comment type="caution">
    <text evidence="1">The sequence shown here is derived from an EMBL/GenBank/DDBJ whole genome shotgun (WGS) entry which is preliminary data.</text>
</comment>
<reference evidence="1 2" key="1">
    <citation type="submission" date="2023-05" db="EMBL/GenBank/DDBJ databases">
        <title>Siderophore-mediated competition between Bacillus subtilis and Pseudomonas marginalis.</title>
        <authorList>
            <person name="Lyng M."/>
            <person name="Joergensen J.P.B."/>
            <person name="Schostag M.D."/>
            <person name="Jarmusch S.A."/>
            <person name="Aguilar D.K.C."/>
            <person name="Andrade C.N.L."/>
            <person name="Kovacs A.T."/>
        </authorList>
    </citation>
    <scope>NUCLEOTIDE SEQUENCE [LARGE SCALE GENOMIC DNA]</scope>
    <source>
        <strain evidence="1 2">P8_72</strain>
    </source>
</reference>
<evidence type="ECO:0000313" key="2">
    <source>
        <dbReference type="Proteomes" id="UP001287024"/>
    </source>
</evidence>
<organism evidence="1 2">
    <name type="scientific">Pseudomonas zeae</name>
    <dbReference type="NCBI Taxonomy" id="2745510"/>
    <lineage>
        <taxon>Bacteria</taxon>
        <taxon>Pseudomonadati</taxon>
        <taxon>Pseudomonadota</taxon>
        <taxon>Gammaproteobacteria</taxon>
        <taxon>Pseudomonadales</taxon>
        <taxon>Pseudomonadaceae</taxon>
        <taxon>Pseudomonas</taxon>
    </lineage>
</organism>
<protein>
    <recommendedName>
        <fullName evidence="3">Lipopolysaccharide biosynthesis protein</fullName>
    </recommendedName>
</protein>
<evidence type="ECO:0008006" key="3">
    <source>
        <dbReference type="Google" id="ProtNLM"/>
    </source>
</evidence>
<sequence length="306" mass="34762">MKILLVCKDIGGYARKLADYLMIDNDVCFIDTSSMQNSFDQAPKILRRPLRRWAQIRLFNKAIAAHGRFDVALIINPAQIDANQLAAGLKVSDHNIAYLYDSFSRWPMTREALTGYDEVFSFDPENAESYGLKKLYNFIYDDYIADGEPGEYSAFVVMAGKDRVPALAGLAEEFDRLGLTDYKFLVQSKPVQGAHPGITFFEQRMSLESVGELVKRSRIILDIAKPGQAGLSFRFFEAMASRKKVITTNKSVVDYDFYNPANILVIDEANPVIPERFITDPYVDVPEHIYQKYTLQGWVKTVFSRS</sequence>
<dbReference type="RefSeq" id="WP_320336285.1">
    <property type="nucleotide sequence ID" value="NZ_JASFAG010000001.1"/>
</dbReference>
<evidence type="ECO:0000313" key="1">
    <source>
        <dbReference type="EMBL" id="MDX9676311.1"/>
    </source>
</evidence>
<proteinExistence type="predicted"/>
<name>A0ABU5BII6_9PSED</name>